<dbReference type="OrthoDB" id="5950222at2759"/>
<feature type="signal peptide" evidence="1">
    <location>
        <begin position="1"/>
        <end position="24"/>
    </location>
</feature>
<dbReference type="EMBL" id="LUCM01010412">
    <property type="protein sequence ID" value="KAA0185493.1"/>
    <property type="molecule type" value="Genomic_DNA"/>
</dbReference>
<evidence type="ECO:0000313" key="3">
    <source>
        <dbReference type="EMBL" id="KAA0185493.1"/>
    </source>
</evidence>
<reference evidence="3" key="1">
    <citation type="submission" date="2019-05" db="EMBL/GenBank/DDBJ databases">
        <title>Annotation for the trematode Fasciolopsis buski.</title>
        <authorList>
            <person name="Choi Y.-J."/>
        </authorList>
    </citation>
    <scope>NUCLEOTIDE SEQUENCE</scope>
    <source>
        <strain evidence="3">HT</strain>
        <tissue evidence="3">Whole worm</tissue>
    </source>
</reference>
<keyword evidence="1" id="KW-0732">Signal</keyword>
<evidence type="ECO:0000256" key="1">
    <source>
        <dbReference type="SAM" id="SignalP"/>
    </source>
</evidence>
<dbReference type="InterPro" id="IPR036880">
    <property type="entry name" value="Kunitz_BPTI_sf"/>
</dbReference>
<organism evidence="3 4">
    <name type="scientific">Fasciolopsis buskii</name>
    <dbReference type="NCBI Taxonomy" id="27845"/>
    <lineage>
        <taxon>Eukaryota</taxon>
        <taxon>Metazoa</taxon>
        <taxon>Spiralia</taxon>
        <taxon>Lophotrochozoa</taxon>
        <taxon>Platyhelminthes</taxon>
        <taxon>Trematoda</taxon>
        <taxon>Digenea</taxon>
        <taxon>Plagiorchiida</taxon>
        <taxon>Echinostomata</taxon>
        <taxon>Echinostomatoidea</taxon>
        <taxon>Fasciolidae</taxon>
        <taxon>Fasciolopsis</taxon>
    </lineage>
</organism>
<dbReference type="PROSITE" id="PS00280">
    <property type="entry name" value="BPTI_KUNITZ_1"/>
    <property type="match status" value="1"/>
</dbReference>
<accession>A0A8E0RMN6</accession>
<gene>
    <name evidence="3" type="ORF">FBUS_08312</name>
</gene>
<dbReference type="PANTHER" id="PTHR10083:SF373">
    <property type="entry name" value="SERINE PEPTIDASE INHIBITOR, KUNITZ TYPE, 2"/>
    <property type="match status" value="1"/>
</dbReference>
<evidence type="ECO:0000259" key="2">
    <source>
        <dbReference type="PROSITE" id="PS50279"/>
    </source>
</evidence>
<keyword evidence="4" id="KW-1185">Reference proteome</keyword>
<feature type="domain" description="BPTI/Kunitz inhibitor" evidence="2">
    <location>
        <begin position="29"/>
        <end position="79"/>
    </location>
</feature>
<comment type="caution">
    <text evidence="3">The sequence shown here is derived from an EMBL/GenBank/DDBJ whole genome shotgun (WGS) entry which is preliminary data.</text>
</comment>
<dbReference type="SUPFAM" id="SSF57362">
    <property type="entry name" value="BPTI-like"/>
    <property type="match status" value="1"/>
</dbReference>
<dbReference type="Pfam" id="PF00014">
    <property type="entry name" value="Kunitz_BPTI"/>
    <property type="match status" value="1"/>
</dbReference>
<dbReference type="PROSITE" id="PS50279">
    <property type="entry name" value="BPTI_KUNITZ_2"/>
    <property type="match status" value="1"/>
</dbReference>
<dbReference type="PRINTS" id="PR00759">
    <property type="entry name" value="BASICPTASE"/>
</dbReference>
<dbReference type="Gene3D" id="4.10.410.10">
    <property type="entry name" value="Pancreatic trypsin inhibitor Kunitz domain"/>
    <property type="match status" value="1"/>
</dbReference>
<name>A0A8E0RMN6_9TREM</name>
<dbReference type="FunFam" id="4.10.410.10:FF:000040">
    <property type="entry name" value="Serine protease inhibitor, putative"/>
    <property type="match status" value="1"/>
</dbReference>
<dbReference type="SMART" id="SM00131">
    <property type="entry name" value="KU"/>
    <property type="match status" value="1"/>
</dbReference>
<dbReference type="InterPro" id="IPR050098">
    <property type="entry name" value="TFPI/VKTCI-like"/>
</dbReference>
<dbReference type="InterPro" id="IPR020901">
    <property type="entry name" value="Prtase_inh_Kunz-CS"/>
</dbReference>
<protein>
    <submittedName>
        <fullName evidence="3">Kunitz-CH</fullName>
    </submittedName>
</protein>
<proteinExistence type="predicted"/>
<sequence>MRCLTVTVLLTLLLVAITFEGSVAIPAACFLPVESGPCRAAFRSWAWDSEQRRCVPFTYGGCRGNRNRFHSQKSCERACGFRFN</sequence>
<dbReference type="Proteomes" id="UP000728185">
    <property type="component" value="Unassembled WGS sequence"/>
</dbReference>
<evidence type="ECO:0000313" key="4">
    <source>
        <dbReference type="Proteomes" id="UP000728185"/>
    </source>
</evidence>
<dbReference type="AlphaFoldDB" id="A0A8E0RMN6"/>
<dbReference type="PANTHER" id="PTHR10083">
    <property type="entry name" value="KUNITZ-TYPE PROTEASE INHIBITOR-RELATED"/>
    <property type="match status" value="1"/>
</dbReference>
<dbReference type="GO" id="GO:0004867">
    <property type="term" value="F:serine-type endopeptidase inhibitor activity"/>
    <property type="evidence" value="ECO:0007669"/>
    <property type="project" value="InterPro"/>
</dbReference>
<feature type="chain" id="PRO_5034019680" evidence="1">
    <location>
        <begin position="25"/>
        <end position="84"/>
    </location>
</feature>
<dbReference type="GO" id="GO:0005615">
    <property type="term" value="C:extracellular space"/>
    <property type="evidence" value="ECO:0007669"/>
    <property type="project" value="TreeGrafter"/>
</dbReference>
<dbReference type="CDD" id="cd00109">
    <property type="entry name" value="Kunitz-type"/>
    <property type="match status" value="1"/>
</dbReference>
<dbReference type="InterPro" id="IPR002223">
    <property type="entry name" value="Kunitz_BPTI"/>
</dbReference>